<evidence type="ECO:0000256" key="4">
    <source>
        <dbReference type="ARBA" id="ARBA00023180"/>
    </source>
</evidence>
<evidence type="ECO:0000313" key="8">
    <source>
        <dbReference type="RefSeq" id="XP_028139023.1"/>
    </source>
</evidence>
<accession>A0A6P7G1U6</accession>
<dbReference type="PRINTS" id="PR00131">
    <property type="entry name" value="GLHYDRLASE1"/>
</dbReference>
<dbReference type="Pfam" id="PF00232">
    <property type="entry name" value="Glyco_hydro_1"/>
    <property type="match status" value="1"/>
</dbReference>
<dbReference type="InParanoid" id="A0A6P7G1U6"/>
<comment type="subunit">
    <text evidence="2">Homodimer.</text>
</comment>
<reference evidence="8" key="1">
    <citation type="submission" date="2025-08" db="UniProtKB">
        <authorList>
            <consortium name="RefSeq"/>
        </authorList>
    </citation>
    <scope>IDENTIFICATION</scope>
    <source>
        <tissue evidence="8">Whole insect</tissue>
    </source>
</reference>
<protein>
    <submittedName>
        <fullName evidence="8">Myrosinase 1-like</fullName>
    </submittedName>
</protein>
<dbReference type="InterPro" id="IPR033132">
    <property type="entry name" value="GH_1_N_CS"/>
</dbReference>
<keyword evidence="3" id="KW-0378">Hydrolase</keyword>
<keyword evidence="4" id="KW-0325">Glycoprotein</keyword>
<feature type="chain" id="PRO_5028057327" evidence="7">
    <location>
        <begin position="19"/>
        <end position="513"/>
    </location>
</feature>
<dbReference type="GO" id="GO:0008422">
    <property type="term" value="F:beta-glucosidase activity"/>
    <property type="evidence" value="ECO:0007669"/>
    <property type="project" value="TreeGrafter"/>
</dbReference>
<dbReference type="Gene3D" id="3.20.20.80">
    <property type="entry name" value="Glycosidases"/>
    <property type="match status" value="1"/>
</dbReference>
<feature type="signal peptide" evidence="7">
    <location>
        <begin position="1"/>
        <end position="18"/>
    </location>
</feature>
<name>A0A6P7G1U6_DIAVI</name>
<dbReference type="RefSeq" id="XP_028139023.1">
    <property type="nucleotide sequence ID" value="XM_028283222.1"/>
</dbReference>
<dbReference type="InterPro" id="IPR001360">
    <property type="entry name" value="Glyco_hydro_1"/>
</dbReference>
<evidence type="ECO:0000256" key="7">
    <source>
        <dbReference type="SAM" id="SignalP"/>
    </source>
</evidence>
<evidence type="ECO:0000256" key="5">
    <source>
        <dbReference type="ARBA" id="ARBA00023295"/>
    </source>
</evidence>
<dbReference type="PROSITE" id="PS00653">
    <property type="entry name" value="GLYCOSYL_HYDROL_F1_2"/>
    <property type="match status" value="1"/>
</dbReference>
<dbReference type="InterPro" id="IPR017853">
    <property type="entry name" value="GH"/>
</dbReference>
<keyword evidence="5" id="KW-0326">Glycosidase</keyword>
<dbReference type="KEGG" id="dvv:114333359"/>
<dbReference type="PANTHER" id="PTHR10353">
    <property type="entry name" value="GLYCOSYL HYDROLASE"/>
    <property type="match status" value="1"/>
</dbReference>
<dbReference type="OrthoDB" id="65569at2759"/>
<dbReference type="GO" id="GO:0005975">
    <property type="term" value="P:carbohydrate metabolic process"/>
    <property type="evidence" value="ECO:0007669"/>
    <property type="project" value="InterPro"/>
</dbReference>
<organism evidence="8">
    <name type="scientific">Diabrotica virgifera virgifera</name>
    <name type="common">western corn rootworm</name>
    <dbReference type="NCBI Taxonomy" id="50390"/>
    <lineage>
        <taxon>Eukaryota</taxon>
        <taxon>Metazoa</taxon>
        <taxon>Ecdysozoa</taxon>
        <taxon>Arthropoda</taxon>
        <taxon>Hexapoda</taxon>
        <taxon>Insecta</taxon>
        <taxon>Pterygota</taxon>
        <taxon>Neoptera</taxon>
        <taxon>Endopterygota</taxon>
        <taxon>Coleoptera</taxon>
        <taxon>Polyphaga</taxon>
        <taxon>Cucujiformia</taxon>
        <taxon>Chrysomeloidea</taxon>
        <taxon>Chrysomelidae</taxon>
        <taxon>Galerucinae</taxon>
        <taxon>Diabroticina</taxon>
        <taxon>Diabroticites</taxon>
        <taxon>Diabrotica</taxon>
    </lineage>
</organism>
<sequence>MTANHFFYFLFLVTYAQAKNNGSFPKDFLFGVATSAYQIEGAWDEDGKGENIWDHMVHQVPSPIKNNDTGDIACDSYHKYKEDVDILEDLGVNFYRFSISWSRILPTGYPSTVNKAGLEYYKNLTKELVSRNITPVATIFHWDLPQPLSEIDGWSNPRLADLFVEYSRIVIQGLPDVGVWITFNEPKQICHYGYGVGTVAPAIHSSGLREYWCAYTVLNAHAKTYHMYKSLNLKAPMGITIDCEWYEPLTDSVQDKQAAKRNLNFECGLYAHPLFIGDWPEDVKMRIYERSMAENYNTSRLPELTLAQISYIYGTTDFFGLNYYVTFTVADGKEGPTNVTSYDNDVRIVLGNVSNADIDVTGFPIVPWGLTKVLNHIKTEYNVPKILITEIGISDNGTLEDESRIKTLKNYFSAILDAVYDHDVNVIGVTIWSLMDNLEWLKGYSAHFGLYSVDFTDDNRTRTAKASAEYYKNVIKTKSIEDNSHSDGGQSITKVNGYVVGFIIVSFYFFKLW</sequence>
<dbReference type="AlphaFoldDB" id="A0A6P7G1U6"/>
<comment type="similarity">
    <text evidence="1 6">Belongs to the glycosyl hydrolase 1 family.</text>
</comment>
<keyword evidence="7" id="KW-0732">Signal</keyword>
<evidence type="ECO:0000256" key="6">
    <source>
        <dbReference type="RuleBase" id="RU003690"/>
    </source>
</evidence>
<evidence type="ECO:0000256" key="1">
    <source>
        <dbReference type="ARBA" id="ARBA00010838"/>
    </source>
</evidence>
<evidence type="ECO:0000256" key="2">
    <source>
        <dbReference type="ARBA" id="ARBA00011738"/>
    </source>
</evidence>
<proteinExistence type="inferred from homology"/>
<dbReference type="FunFam" id="3.20.20.80:FF:000013">
    <property type="entry name" value="lactase-phlorizin hydrolase"/>
    <property type="match status" value="1"/>
</dbReference>
<dbReference type="SUPFAM" id="SSF51445">
    <property type="entry name" value="(Trans)glycosidases"/>
    <property type="match status" value="1"/>
</dbReference>
<dbReference type="FunCoup" id="A0A6P7G1U6">
    <property type="interactions" value="4"/>
</dbReference>
<evidence type="ECO:0000256" key="3">
    <source>
        <dbReference type="ARBA" id="ARBA00022801"/>
    </source>
</evidence>
<dbReference type="PANTHER" id="PTHR10353:SF36">
    <property type="entry name" value="LP05116P"/>
    <property type="match status" value="1"/>
</dbReference>
<gene>
    <name evidence="8" type="primary">LOC114333359</name>
</gene>